<evidence type="ECO:0000256" key="1">
    <source>
        <dbReference type="ARBA" id="ARBA00005199"/>
    </source>
</evidence>
<dbReference type="InterPro" id="IPR006379">
    <property type="entry name" value="HAD-SF_hydro_IIB"/>
</dbReference>
<dbReference type="InterPro" id="IPR036412">
    <property type="entry name" value="HAD-like_sf"/>
</dbReference>
<dbReference type="Gene3D" id="3.40.50.2000">
    <property type="entry name" value="Glycogen Phosphorylase B"/>
    <property type="match status" value="2"/>
</dbReference>
<dbReference type="InterPro" id="IPR023214">
    <property type="entry name" value="HAD_sf"/>
</dbReference>
<evidence type="ECO:0000256" key="5">
    <source>
        <dbReference type="ARBA" id="ARBA00022676"/>
    </source>
</evidence>
<dbReference type="PANTHER" id="PTHR10788">
    <property type="entry name" value="TREHALOSE-6-PHOSPHATE SYNTHASE"/>
    <property type="match status" value="1"/>
</dbReference>
<dbReference type="GO" id="GO:0005829">
    <property type="term" value="C:cytosol"/>
    <property type="evidence" value="ECO:0007669"/>
    <property type="project" value="TreeGrafter"/>
</dbReference>
<dbReference type="PANTHER" id="PTHR10788:SF106">
    <property type="entry name" value="BCDNA.GH08860"/>
    <property type="match status" value="1"/>
</dbReference>
<evidence type="ECO:0000256" key="7">
    <source>
        <dbReference type="ARBA" id="ARBA00048039"/>
    </source>
</evidence>
<dbReference type="Gene3D" id="3.40.50.1000">
    <property type="entry name" value="HAD superfamily/HAD-like"/>
    <property type="match status" value="1"/>
</dbReference>
<evidence type="ECO:0000256" key="3">
    <source>
        <dbReference type="ARBA" id="ARBA00008799"/>
    </source>
</evidence>
<dbReference type="RefSeq" id="WP_137264150.1">
    <property type="nucleotide sequence ID" value="NZ_SZQL01000037.1"/>
</dbReference>
<protein>
    <recommendedName>
        <fullName evidence="8">Alpha,alpha-trehalose-phosphate synthase</fullName>
        <ecNumber evidence="8">2.4.1.15</ecNumber>
    </recommendedName>
</protein>
<organism evidence="9 10">
    <name type="scientific">Ilyomonas limi</name>
    <dbReference type="NCBI Taxonomy" id="2575867"/>
    <lineage>
        <taxon>Bacteria</taxon>
        <taxon>Pseudomonadati</taxon>
        <taxon>Bacteroidota</taxon>
        <taxon>Chitinophagia</taxon>
        <taxon>Chitinophagales</taxon>
        <taxon>Chitinophagaceae</taxon>
        <taxon>Ilyomonas</taxon>
    </lineage>
</organism>
<dbReference type="UniPathway" id="UPA00299"/>
<name>A0A4U3KTF7_9BACT</name>
<keyword evidence="10" id="KW-1185">Reference proteome</keyword>
<dbReference type="InterPro" id="IPR003337">
    <property type="entry name" value="Trehalose_PPase"/>
</dbReference>
<dbReference type="Gene3D" id="3.30.70.1020">
    <property type="entry name" value="Trehalose-6-phosphate phosphatase related protein, domain 2"/>
    <property type="match status" value="1"/>
</dbReference>
<comment type="subunit">
    <text evidence="4">Homotetramer.</text>
</comment>
<keyword evidence="5" id="KW-0328">Glycosyltransferase</keyword>
<dbReference type="NCBIfam" id="TIGR00685">
    <property type="entry name" value="T6PP"/>
    <property type="match status" value="1"/>
</dbReference>
<dbReference type="OrthoDB" id="9761633at2"/>
<evidence type="ECO:0000256" key="8">
    <source>
        <dbReference type="NCBIfam" id="TIGR02400"/>
    </source>
</evidence>
<keyword evidence="6" id="KW-0808">Transferase</keyword>
<evidence type="ECO:0000256" key="4">
    <source>
        <dbReference type="ARBA" id="ARBA00011881"/>
    </source>
</evidence>
<dbReference type="EC" id="2.4.1.15" evidence="8"/>
<dbReference type="CDD" id="cd01627">
    <property type="entry name" value="HAD_TPP"/>
    <property type="match status" value="1"/>
</dbReference>
<dbReference type="GO" id="GO:0005992">
    <property type="term" value="P:trehalose biosynthetic process"/>
    <property type="evidence" value="ECO:0007669"/>
    <property type="project" value="UniProtKB-UniRule"/>
</dbReference>
<gene>
    <name evidence="9" type="ORF">FC093_22880</name>
</gene>
<comment type="caution">
    <text evidence="9">The sequence shown here is derived from an EMBL/GenBank/DDBJ whole genome shotgun (WGS) entry which is preliminary data.</text>
</comment>
<evidence type="ECO:0000313" key="10">
    <source>
        <dbReference type="Proteomes" id="UP000305848"/>
    </source>
</evidence>
<comment type="similarity">
    <text evidence="2">In the C-terminal section; belongs to the trehalose phosphatase family.</text>
</comment>
<dbReference type="GO" id="GO:0004805">
    <property type="term" value="F:trehalose-phosphatase activity"/>
    <property type="evidence" value="ECO:0007669"/>
    <property type="project" value="TreeGrafter"/>
</dbReference>
<dbReference type="Pfam" id="PF00982">
    <property type="entry name" value="Glyco_transf_20"/>
    <property type="match status" value="1"/>
</dbReference>
<dbReference type="AlphaFoldDB" id="A0A4U3KTF7"/>
<reference evidence="9 10" key="1">
    <citation type="submission" date="2019-05" db="EMBL/GenBank/DDBJ databases">
        <title>Panacibacter sp. strain 17mud1-8 Genome sequencing and assembly.</title>
        <authorList>
            <person name="Chhetri G."/>
        </authorList>
    </citation>
    <scope>NUCLEOTIDE SEQUENCE [LARGE SCALE GENOMIC DNA]</scope>
    <source>
        <strain evidence="9 10">17mud1-8</strain>
    </source>
</reference>
<evidence type="ECO:0000313" key="9">
    <source>
        <dbReference type="EMBL" id="TKK64277.1"/>
    </source>
</evidence>
<dbReference type="Pfam" id="PF02358">
    <property type="entry name" value="Trehalose_PPase"/>
    <property type="match status" value="1"/>
</dbReference>
<dbReference type="NCBIfam" id="TIGR01484">
    <property type="entry name" value="HAD-SF-IIB"/>
    <property type="match status" value="1"/>
</dbReference>
<dbReference type="InterPro" id="IPR012766">
    <property type="entry name" value="Trehalose_OtsA"/>
</dbReference>
<dbReference type="InterPro" id="IPR001830">
    <property type="entry name" value="Glyco_trans_20"/>
</dbReference>
<dbReference type="SUPFAM" id="SSF56784">
    <property type="entry name" value="HAD-like"/>
    <property type="match status" value="1"/>
</dbReference>
<dbReference type="Proteomes" id="UP000305848">
    <property type="component" value="Unassembled WGS sequence"/>
</dbReference>
<dbReference type="NCBIfam" id="TIGR02400">
    <property type="entry name" value="trehalose_OtsA"/>
    <property type="match status" value="1"/>
</dbReference>
<evidence type="ECO:0000256" key="2">
    <source>
        <dbReference type="ARBA" id="ARBA00006330"/>
    </source>
</evidence>
<dbReference type="GO" id="GO:0003825">
    <property type="term" value="F:alpha,alpha-trehalose-phosphate synthase (UDP-forming) activity"/>
    <property type="evidence" value="ECO:0007669"/>
    <property type="project" value="UniProtKB-UniRule"/>
</dbReference>
<dbReference type="EMBL" id="SZQL01000037">
    <property type="protein sequence ID" value="TKK64277.1"/>
    <property type="molecule type" value="Genomic_DNA"/>
</dbReference>
<dbReference type="CDD" id="cd03788">
    <property type="entry name" value="GT20_TPS"/>
    <property type="match status" value="1"/>
</dbReference>
<dbReference type="NCBIfam" id="NF011071">
    <property type="entry name" value="PRK14501.1"/>
    <property type="match status" value="1"/>
</dbReference>
<dbReference type="SUPFAM" id="SSF53756">
    <property type="entry name" value="UDP-Glycosyltransferase/glycogen phosphorylase"/>
    <property type="match status" value="1"/>
</dbReference>
<comment type="similarity">
    <text evidence="3">Belongs to the glycosyltransferase 20 family.</text>
</comment>
<comment type="catalytic activity">
    <reaction evidence="7">
        <text>D-glucose 6-phosphate + UDP-alpha-D-glucose = alpha,alpha-trehalose 6-phosphate + UDP + H(+)</text>
        <dbReference type="Rhea" id="RHEA:18889"/>
        <dbReference type="ChEBI" id="CHEBI:15378"/>
        <dbReference type="ChEBI" id="CHEBI:58223"/>
        <dbReference type="ChEBI" id="CHEBI:58429"/>
        <dbReference type="ChEBI" id="CHEBI:58885"/>
        <dbReference type="ChEBI" id="CHEBI:61548"/>
        <dbReference type="EC" id="2.4.1.15"/>
    </reaction>
</comment>
<sequence>MSKIIIISNRLPIKVIEKNGTYTFAPSEGGLATGLNSIFQQSDSVWIGWPGMEVPLQDEQRISNELLKQKLVPVFLSNEEIKQFYEGFSNEILWPIFHYVPPYANYQMSYWEYYQSVNKKFCQAVAAIMQPGDVVWVHDYQLLLLPTLLRKEQPDITLGFFQHIPFPSYELFRLLPWRSELLNGMLGADLLGFHTYDDTHHFLESVSRILQINRSGNLIKYNNRSIAVEAFPMGIDFDKFQQFVTHETVKENIDQLKADFPGLQIVLSIDRLDYSKGILQRLQTFDLFLENNPDYQQNVSLYMIVVPSRDKVQQYRDLRDEIDKVVGNINARYRTNNWSPIHYFYRSFSILELSALFQFADVCLVTPMRDGMNLVCKEYVASRSNNDGVLILSEMAGASKELTDALIVNPNNVVQMSEAIKTALTMPAKEQERRMKTMRETVKRYNIHYWVQVFMSRLREVKDMQQSLQTKYIGQRTLDYIKAKYAQASKRLLLLDYDGTLMGFNTSPNKVSPDKELYDLLEHLVRDEKNHIIIISGRAHTSLDEWFGKMNMGLVGEHGVWHRQKGAAWSQMEGLSATWKEEIMPVLQSFTERTPGTFIEEKTFSLVWHYRRADDELGDIRAGELMNTLRHAVADLGLSLLAGNKVVEIKNIEVNKGRTALQYTANNQYDFVLAIGDDTTDEDMFRALKGTNAFTIKVSSNISAARYYLKDPAEVRLFLHELVTPKHTFSKIFDKLRQTLADPFGAIKKRL</sequence>
<comment type="pathway">
    <text evidence="1">Glycan biosynthesis; trehalose biosynthesis.</text>
</comment>
<accession>A0A4U3KTF7</accession>
<proteinExistence type="inferred from homology"/>
<evidence type="ECO:0000256" key="6">
    <source>
        <dbReference type="ARBA" id="ARBA00022679"/>
    </source>
</evidence>